<protein>
    <submittedName>
        <fullName evidence="3">LysR family transcriptional regulator</fullName>
    </submittedName>
</protein>
<dbReference type="InterPro" id="IPR036390">
    <property type="entry name" value="WH_DNA-bd_sf"/>
</dbReference>
<evidence type="ECO:0000313" key="3">
    <source>
        <dbReference type="EMBL" id="MFC7220748.1"/>
    </source>
</evidence>
<dbReference type="Pfam" id="PF00126">
    <property type="entry name" value="HTH_1"/>
    <property type="match status" value="1"/>
</dbReference>
<accession>A0ABW2GJ23</accession>
<keyword evidence="4" id="KW-1185">Reference proteome</keyword>
<proteinExistence type="predicted"/>
<comment type="caution">
    <text evidence="3">The sequence shown here is derived from an EMBL/GenBank/DDBJ whole genome shotgun (WGS) entry which is preliminary data.</text>
</comment>
<dbReference type="RefSeq" id="WP_386417643.1">
    <property type="nucleotide sequence ID" value="NZ_JBHSZO010000041.1"/>
</dbReference>
<dbReference type="PRINTS" id="PR00039">
    <property type="entry name" value="HTHLYSR"/>
</dbReference>
<name>A0ABW2GJ23_9ACTN</name>
<dbReference type="PROSITE" id="PS50931">
    <property type="entry name" value="HTH_LYSR"/>
    <property type="match status" value="1"/>
</dbReference>
<dbReference type="InterPro" id="IPR036388">
    <property type="entry name" value="WH-like_DNA-bd_sf"/>
</dbReference>
<evidence type="ECO:0000256" key="1">
    <source>
        <dbReference type="SAM" id="MobiDB-lite"/>
    </source>
</evidence>
<feature type="domain" description="HTH lysR-type" evidence="2">
    <location>
        <begin position="1"/>
        <end position="52"/>
    </location>
</feature>
<dbReference type="Proteomes" id="UP001596413">
    <property type="component" value="Unassembled WGS sequence"/>
</dbReference>
<feature type="region of interest" description="Disordered" evidence="1">
    <location>
        <begin position="60"/>
        <end position="80"/>
    </location>
</feature>
<evidence type="ECO:0000259" key="2">
    <source>
        <dbReference type="PROSITE" id="PS50931"/>
    </source>
</evidence>
<reference evidence="4" key="1">
    <citation type="journal article" date="2019" name="Int. J. Syst. Evol. Microbiol.">
        <title>The Global Catalogue of Microorganisms (GCM) 10K type strain sequencing project: providing services to taxonomists for standard genome sequencing and annotation.</title>
        <authorList>
            <consortium name="The Broad Institute Genomics Platform"/>
            <consortium name="The Broad Institute Genome Sequencing Center for Infectious Disease"/>
            <person name="Wu L."/>
            <person name="Ma J."/>
        </authorList>
    </citation>
    <scope>NUCLEOTIDE SEQUENCE [LARGE SCALE GENOMIC DNA]</scope>
    <source>
        <strain evidence="4">CGMCC 1.13681</strain>
    </source>
</reference>
<evidence type="ECO:0000313" key="4">
    <source>
        <dbReference type="Proteomes" id="UP001596413"/>
    </source>
</evidence>
<dbReference type="SUPFAM" id="SSF46785">
    <property type="entry name" value="Winged helix' DNA-binding domain"/>
    <property type="match status" value="1"/>
</dbReference>
<dbReference type="Gene3D" id="1.10.10.10">
    <property type="entry name" value="Winged helix-like DNA-binding domain superfamily/Winged helix DNA-binding domain"/>
    <property type="match status" value="1"/>
</dbReference>
<sequence>MEHPVALAREERFAPAARTCRVSQPALPEGVRTLEEELGGLLVRRARPVSLRRWRPRRPELPGLTRSAHLGIRVRPPPRP</sequence>
<gene>
    <name evidence="3" type="ORF">ACFQLX_21685</name>
</gene>
<dbReference type="InterPro" id="IPR000847">
    <property type="entry name" value="LysR_HTH_N"/>
</dbReference>
<organism evidence="3 4">
    <name type="scientific">Streptomyces polyrhachis</name>
    <dbReference type="NCBI Taxonomy" id="1282885"/>
    <lineage>
        <taxon>Bacteria</taxon>
        <taxon>Bacillati</taxon>
        <taxon>Actinomycetota</taxon>
        <taxon>Actinomycetes</taxon>
        <taxon>Kitasatosporales</taxon>
        <taxon>Streptomycetaceae</taxon>
        <taxon>Streptomyces</taxon>
    </lineage>
</organism>
<dbReference type="EMBL" id="JBHSZO010000041">
    <property type="protein sequence ID" value="MFC7220748.1"/>
    <property type="molecule type" value="Genomic_DNA"/>
</dbReference>